<reference evidence="8" key="1">
    <citation type="submission" date="2020-05" db="EMBL/GenBank/DDBJ databases">
        <title>Frigoriglobus tundricola gen. nov., sp. nov., a psychrotolerant cellulolytic planctomycete of the family Gemmataceae with two divergent copies of 16S rRNA gene.</title>
        <authorList>
            <person name="Kulichevskaya I.S."/>
            <person name="Ivanova A.A."/>
            <person name="Naumoff D.G."/>
            <person name="Beletsky A.V."/>
            <person name="Rijpstra W.I.C."/>
            <person name="Sinninghe Damste J.S."/>
            <person name="Mardanov A.V."/>
            <person name="Ravin N.V."/>
            <person name="Dedysh S.N."/>
        </authorList>
    </citation>
    <scope>NUCLEOTIDE SEQUENCE [LARGE SCALE GENOMIC DNA]</scope>
    <source>
        <strain evidence="8">PL17</strain>
    </source>
</reference>
<evidence type="ECO:0000256" key="2">
    <source>
        <dbReference type="ARBA" id="ARBA00022692"/>
    </source>
</evidence>
<feature type="transmembrane region" description="Helical" evidence="5">
    <location>
        <begin position="265"/>
        <end position="291"/>
    </location>
</feature>
<keyword evidence="2 5" id="KW-0812">Transmembrane</keyword>
<feature type="transmembrane region" description="Helical" evidence="5">
    <location>
        <begin position="172"/>
        <end position="196"/>
    </location>
</feature>
<evidence type="ECO:0000256" key="1">
    <source>
        <dbReference type="ARBA" id="ARBA00004127"/>
    </source>
</evidence>
<protein>
    <recommendedName>
        <fullName evidence="6">HTTM-like domain-containing protein</fullName>
    </recommendedName>
</protein>
<dbReference type="EMBL" id="CP053452">
    <property type="protein sequence ID" value="QJW98132.1"/>
    <property type="molecule type" value="Genomic_DNA"/>
</dbReference>
<comment type="subcellular location">
    <subcellularLocation>
        <location evidence="1">Endomembrane system</location>
        <topology evidence="1">Multi-pass membrane protein</topology>
    </subcellularLocation>
</comment>
<accession>A0A6M5YYZ2</accession>
<dbReference type="InterPro" id="IPR011020">
    <property type="entry name" value="HTTM-like"/>
</dbReference>
<gene>
    <name evidence="7" type="ORF">FTUN_5712</name>
</gene>
<dbReference type="Pfam" id="PF05090">
    <property type="entry name" value="HTTM"/>
    <property type="match status" value="1"/>
</dbReference>
<dbReference type="AlphaFoldDB" id="A0A6M5YYZ2"/>
<feature type="domain" description="HTTM-like" evidence="6">
    <location>
        <begin position="24"/>
        <end position="296"/>
    </location>
</feature>
<name>A0A6M5YYZ2_9BACT</name>
<evidence type="ECO:0000256" key="5">
    <source>
        <dbReference type="SAM" id="Phobius"/>
    </source>
</evidence>
<dbReference type="Proteomes" id="UP000503447">
    <property type="component" value="Chromosome"/>
</dbReference>
<evidence type="ECO:0000313" key="8">
    <source>
        <dbReference type="Proteomes" id="UP000503447"/>
    </source>
</evidence>
<dbReference type="PANTHER" id="PTHR39535:SF2">
    <property type="entry name" value="HTTM DOMAIN-CONTAINING PROTEIN"/>
    <property type="match status" value="1"/>
</dbReference>
<proteinExistence type="predicted"/>
<feature type="transmembrane region" description="Helical" evidence="5">
    <location>
        <begin position="114"/>
        <end position="131"/>
    </location>
</feature>
<organism evidence="7 8">
    <name type="scientific">Frigoriglobus tundricola</name>
    <dbReference type="NCBI Taxonomy" id="2774151"/>
    <lineage>
        <taxon>Bacteria</taxon>
        <taxon>Pseudomonadati</taxon>
        <taxon>Planctomycetota</taxon>
        <taxon>Planctomycetia</taxon>
        <taxon>Gemmatales</taxon>
        <taxon>Gemmataceae</taxon>
        <taxon>Frigoriglobus</taxon>
    </lineage>
</organism>
<evidence type="ECO:0000256" key="3">
    <source>
        <dbReference type="ARBA" id="ARBA00022989"/>
    </source>
</evidence>
<sequence>MSEAREVGVRPWFPWPLSRWSWWTESIPAERVAALRIVTALVLILDLLLSYLPHFDVLFSPDALGGRDLYAGKFRADHYFWSVLRWLPDSWGPRAVFGVWAASAVGLLVGWRPLVCALVAWACAVSVWNINPGPHNGGDRLRHTLLLMVAASGSGAVWAVSSVRSKGDPRPALVPGWPVKILFVQLAVLYFVSAYYKVLSPVWRNGYVMYWASHDLYWSLTPGVSVQVPVGLHRLSALVTLIWELGFPVLAVLKRTRAATLILGVIFHLGTLFTLEVGNFALYSIACYTAFAPWERLRNWRRTTEPESREAVASSSLAKVC</sequence>
<keyword evidence="3 5" id="KW-1133">Transmembrane helix</keyword>
<evidence type="ECO:0000313" key="7">
    <source>
        <dbReference type="EMBL" id="QJW98132.1"/>
    </source>
</evidence>
<dbReference type="GO" id="GO:0012505">
    <property type="term" value="C:endomembrane system"/>
    <property type="evidence" value="ECO:0007669"/>
    <property type="project" value="UniProtKB-SubCell"/>
</dbReference>
<feature type="transmembrane region" description="Helical" evidence="5">
    <location>
        <begin position="33"/>
        <end position="52"/>
    </location>
</feature>
<feature type="transmembrane region" description="Helical" evidence="5">
    <location>
        <begin position="143"/>
        <end position="160"/>
    </location>
</feature>
<evidence type="ECO:0000256" key="4">
    <source>
        <dbReference type="ARBA" id="ARBA00023136"/>
    </source>
</evidence>
<keyword evidence="4 5" id="KW-0472">Membrane</keyword>
<evidence type="ECO:0000259" key="6">
    <source>
        <dbReference type="SMART" id="SM00752"/>
    </source>
</evidence>
<dbReference type="PANTHER" id="PTHR39535">
    <property type="entry name" value="SPORULATION-DELAYING PROTEIN SDPB"/>
    <property type="match status" value="1"/>
</dbReference>
<dbReference type="InterPro" id="IPR053934">
    <property type="entry name" value="HTTM_dom"/>
</dbReference>
<dbReference type="InterPro" id="IPR052964">
    <property type="entry name" value="Sporulation_signal_mat"/>
</dbReference>
<dbReference type="KEGG" id="ftj:FTUN_5712"/>
<keyword evidence="8" id="KW-1185">Reference proteome</keyword>
<dbReference type="RefSeq" id="WP_171473372.1">
    <property type="nucleotide sequence ID" value="NZ_CP053452.2"/>
</dbReference>
<dbReference type="SMART" id="SM00752">
    <property type="entry name" value="HTTM"/>
    <property type="match status" value="1"/>
</dbReference>